<dbReference type="InterPro" id="IPR002213">
    <property type="entry name" value="UDP_glucos_trans"/>
</dbReference>
<dbReference type="Proteomes" id="UP000013827">
    <property type="component" value="Unassembled WGS sequence"/>
</dbReference>
<comment type="similarity">
    <text evidence="3">Belongs to the UDP-glycosyltransferase family.</text>
</comment>
<dbReference type="EnsemblProtists" id="EOD36850">
    <property type="protein sequence ID" value="EOD36850"/>
    <property type="gene ID" value="EMIHUDRAFT_98252"/>
</dbReference>
<keyword evidence="5" id="KW-1185">Reference proteome</keyword>
<dbReference type="PANTHER" id="PTHR48043">
    <property type="entry name" value="EG:EG0003.4 PROTEIN-RELATED"/>
    <property type="match status" value="1"/>
</dbReference>
<organism evidence="4 5">
    <name type="scientific">Emiliania huxleyi (strain CCMP1516)</name>
    <dbReference type="NCBI Taxonomy" id="280463"/>
    <lineage>
        <taxon>Eukaryota</taxon>
        <taxon>Haptista</taxon>
        <taxon>Haptophyta</taxon>
        <taxon>Prymnesiophyceae</taxon>
        <taxon>Isochrysidales</taxon>
        <taxon>Noelaerhabdaceae</taxon>
        <taxon>Emiliania</taxon>
    </lineage>
</organism>
<dbReference type="RefSeq" id="XP_005789279.1">
    <property type="nucleotide sequence ID" value="XM_005789222.1"/>
</dbReference>
<dbReference type="Pfam" id="PF00201">
    <property type="entry name" value="UDPGT"/>
    <property type="match status" value="1"/>
</dbReference>
<evidence type="ECO:0000256" key="1">
    <source>
        <dbReference type="ARBA" id="ARBA00022676"/>
    </source>
</evidence>
<evidence type="ECO:0000256" key="3">
    <source>
        <dbReference type="RuleBase" id="RU003718"/>
    </source>
</evidence>
<dbReference type="GeneID" id="17282120"/>
<reference evidence="4" key="2">
    <citation type="submission" date="2024-10" db="UniProtKB">
        <authorList>
            <consortium name="EnsemblProtists"/>
        </authorList>
    </citation>
    <scope>IDENTIFICATION</scope>
</reference>
<dbReference type="PANTHER" id="PTHR48043:SF145">
    <property type="entry name" value="FI06409P-RELATED"/>
    <property type="match status" value="1"/>
</dbReference>
<dbReference type="GO" id="GO:0008194">
    <property type="term" value="F:UDP-glycosyltransferase activity"/>
    <property type="evidence" value="ECO:0007669"/>
    <property type="project" value="InterPro"/>
</dbReference>
<dbReference type="InterPro" id="IPR050271">
    <property type="entry name" value="UDP-glycosyltransferase"/>
</dbReference>
<name>A0A0D3KM65_EMIH1</name>
<dbReference type="PaxDb" id="2903-EOD36850"/>
<dbReference type="Gene3D" id="3.40.50.2000">
    <property type="entry name" value="Glycogen Phosphorylase B"/>
    <property type="match status" value="2"/>
</dbReference>
<dbReference type="CDD" id="cd03784">
    <property type="entry name" value="GT1_Gtf-like"/>
    <property type="match status" value="1"/>
</dbReference>
<evidence type="ECO:0000313" key="4">
    <source>
        <dbReference type="EnsemblProtists" id="EOD36850"/>
    </source>
</evidence>
<sequence length="443" mass="47088">MCNAAQGDPAAAPAANETVIFVIPPDRGHFDYTVFIAERLHGRGYAVEYWSPSTAGPNVPAFASFHPLHEAGDDRFDRFTRAYCTASAASGDTYEESQGNSRERLEENLAATFEDPAAALHGLQGTREALIGMKQRVLQKDVALCVYDGVHVYSWMGGFCADHGVPSLALCPSQIYVRNPEAQGTFLPSNLTDEPEYSPVREDLAAVPHPVLYTLLPDLLEGCEIPEGRRNVGPVLPSDFGVTEAQAERFVAGGLQAWCDAEVSPIVYVSLGSMIRSGPLAANIAKRLLQAIAEGPWRVLMAVAPELVEGCIDSLPPGRARAEAWVPQSAVLAHPAVQAFVSHCGATSVNEAVLHAVPVICVPFFDDQFFNAASAVASGFGVAQLPKHSFTAEAVCSAVRTAVESEGARASVLAASERLRGMRGLAEVVAEAEAAIEAAHAVR</sequence>
<protein>
    <recommendedName>
        <fullName evidence="6">Glycosyltransferase</fullName>
    </recommendedName>
</protein>
<proteinExistence type="inferred from homology"/>
<accession>A0A0D3KM65</accession>
<keyword evidence="2 3" id="KW-0808">Transferase</keyword>
<reference evidence="5" key="1">
    <citation type="journal article" date="2013" name="Nature">
        <title>Pan genome of the phytoplankton Emiliania underpins its global distribution.</title>
        <authorList>
            <person name="Read B.A."/>
            <person name="Kegel J."/>
            <person name="Klute M.J."/>
            <person name="Kuo A."/>
            <person name="Lefebvre S.C."/>
            <person name="Maumus F."/>
            <person name="Mayer C."/>
            <person name="Miller J."/>
            <person name="Monier A."/>
            <person name="Salamov A."/>
            <person name="Young J."/>
            <person name="Aguilar M."/>
            <person name="Claverie J.M."/>
            <person name="Frickenhaus S."/>
            <person name="Gonzalez K."/>
            <person name="Herman E.K."/>
            <person name="Lin Y.C."/>
            <person name="Napier J."/>
            <person name="Ogata H."/>
            <person name="Sarno A.F."/>
            <person name="Shmutz J."/>
            <person name="Schroeder D."/>
            <person name="de Vargas C."/>
            <person name="Verret F."/>
            <person name="von Dassow P."/>
            <person name="Valentin K."/>
            <person name="Van de Peer Y."/>
            <person name="Wheeler G."/>
            <person name="Dacks J.B."/>
            <person name="Delwiche C.F."/>
            <person name="Dyhrman S.T."/>
            <person name="Glockner G."/>
            <person name="John U."/>
            <person name="Richards T."/>
            <person name="Worden A.Z."/>
            <person name="Zhang X."/>
            <person name="Grigoriev I.V."/>
            <person name="Allen A.E."/>
            <person name="Bidle K."/>
            <person name="Borodovsky M."/>
            <person name="Bowler C."/>
            <person name="Brownlee C."/>
            <person name="Cock J.M."/>
            <person name="Elias M."/>
            <person name="Gladyshev V.N."/>
            <person name="Groth M."/>
            <person name="Guda C."/>
            <person name="Hadaegh A."/>
            <person name="Iglesias-Rodriguez M.D."/>
            <person name="Jenkins J."/>
            <person name="Jones B.M."/>
            <person name="Lawson T."/>
            <person name="Leese F."/>
            <person name="Lindquist E."/>
            <person name="Lobanov A."/>
            <person name="Lomsadze A."/>
            <person name="Malik S.B."/>
            <person name="Marsh M.E."/>
            <person name="Mackinder L."/>
            <person name="Mock T."/>
            <person name="Mueller-Roeber B."/>
            <person name="Pagarete A."/>
            <person name="Parker M."/>
            <person name="Probert I."/>
            <person name="Quesneville H."/>
            <person name="Raines C."/>
            <person name="Rensing S.A."/>
            <person name="Riano-Pachon D.M."/>
            <person name="Richier S."/>
            <person name="Rokitta S."/>
            <person name="Shiraiwa Y."/>
            <person name="Soanes D.M."/>
            <person name="van der Giezen M."/>
            <person name="Wahlund T.M."/>
            <person name="Williams B."/>
            <person name="Wilson W."/>
            <person name="Wolfe G."/>
            <person name="Wurch L.L."/>
        </authorList>
    </citation>
    <scope>NUCLEOTIDE SEQUENCE</scope>
</reference>
<dbReference type="KEGG" id="ehx:EMIHUDRAFT_98252"/>
<dbReference type="eggNOG" id="KOG1192">
    <property type="taxonomic scope" value="Eukaryota"/>
</dbReference>
<dbReference type="HOGENOM" id="CLU_618865_0_0_1"/>
<keyword evidence="1 3" id="KW-0328">Glycosyltransferase</keyword>
<dbReference type="InterPro" id="IPR035595">
    <property type="entry name" value="UDP_glycos_trans_CS"/>
</dbReference>
<dbReference type="PROSITE" id="PS00375">
    <property type="entry name" value="UDPGT"/>
    <property type="match status" value="1"/>
</dbReference>
<evidence type="ECO:0000256" key="2">
    <source>
        <dbReference type="ARBA" id="ARBA00022679"/>
    </source>
</evidence>
<evidence type="ECO:0000313" key="5">
    <source>
        <dbReference type="Proteomes" id="UP000013827"/>
    </source>
</evidence>
<dbReference type="SUPFAM" id="SSF53756">
    <property type="entry name" value="UDP-Glycosyltransferase/glycogen phosphorylase"/>
    <property type="match status" value="1"/>
</dbReference>
<dbReference type="AlphaFoldDB" id="A0A0D3KM65"/>
<evidence type="ECO:0008006" key="6">
    <source>
        <dbReference type="Google" id="ProtNLM"/>
    </source>
</evidence>